<name>A0A1G1TCZ2_9BACT</name>
<reference evidence="1 2" key="1">
    <citation type="submission" date="2016-08" db="EMBL/GenBank/DDBJ databases">
        <title>Hymenobacter coccineus sp. nov., Hymenobacter lapidarius sp. nov. and Hymenobacter glacialis sp. nov., isolated from Antarctic soil.</title>
        <authorList>
            <person name="Sedlacek I."/>
            <person name="Kralova S."/>
            <person name="Kyrova K."/>
            <person name="Maslanova I."/>
            <person name="Stankova E."/>
            <person name="Vrbovska V."/>
            <person name="Nemec M."/>
            <person name="Bartak M."/>
            <person name="Svec P."/>
            <person name="Busse H.-J."/>
            <person name="Pantucek R."/>
        </authorList>
    </citation>
    <scope>NUCLEOTIDE SEQUENCE [LARGE SCALE GENOMIC DNA]</scope>
    <source>
        <strain evidence="1 2">CCM 8643</strain>
    </source>
</reference>
<dbReference type="Proteomes" id="UP000176294">
    <property type="component" value="Unassembled WGS sequence"/>
</dbReference>
<proteinExistence type="predicted"/>
<keyword evidence="2" id="KW-1185">Reference proteome</keyword>
<dbReference type="AlphaFoldDB" id="A0A1G1TCZ2"/>
<accession>A0A1G1TCZ2</accession>
<comment type="caution">
    <text evidence="1">The sequence shown here is derived from an EMBL/GenBank/DDBJ whole genome shotgun (WGS) entry which is preliminary data.</text>
</comment>
<sequence length="71" mass="7191">MDENVATRVGLALGAVGGVGVVEAQRKEVVALGVEAVNFVEAFRYLAVAGAALGTQPAGGGRQRVAVQQLK</sequence>
<evidence type="ECO:0000313" key="2">
    <source>
        <dbReference type="Proteomes" id="UP000176294"/>
    </source>
</evidence>
<dbReference type="EMBL" id="MDZB01000055">
    <property type="protein sequence ID" value="OGX88743.1"/>
    <property type="molecule type" value="Genomic_DNA"/>
</dbReference>
<evidence type="ECO:0000313" key="1">
    <source>
        <dbReference type="EMBL" id="OGX88743.1"/>
    </source>
</evidence>
<protein>
    <submittedName>
        <fullName evidence="1">Uncharacterized protein</fullName>
    </submittedName>
</protein>
<organism evidence="1 2">
    <name type="scientific">Hymenobacter lapidarius</name>
    <dbReference type="NCBI Taxonomy" id="1908237"/>
    <lineage>
        <taxon>Bacteria</taxon>
        <taxon>Pseudomonadati</taxon>
        <taxon>Bacteroidota</taxon>
        <taxon>Cytophagia</taxon>
        <taxon>Cytophagales</taxon>
        <taxon>Hymenobacteraceae</taxon>
        <taxon>Hymenobacter</taxon>
    </lineage>
</organism>
<gene>
    <name evidence="1" type="ORF">BEN47_08335</name>
</gene>